<dbReference type="GO" id="GO:0046872">
    <property type="term" value="F:metal ion binding"/>
    <property type="evidence" value="ECO:0007669"/>
    <property type="project" value="UniProtKB-KW"/>
</dbReference>
<dbReference type="OMA" id="AWLEWWT"/>
<evidence type="ECO:0000313" key="7">
    <source>
        <dbReference type="EMBL" id="KFA61529.1"/>
    </source>
</evidence>
<dbReference type="InterPro" id="IPR006913">
    <property type="entry name" value="CENP-V/GFA"/>
</dbReference>
<name>A0A084QC44_STAC4</name>
<dbReference type="GO" id="GO:0016846">
    <property type="term" value="F:carbon-sulfur lyase activity"/>
    <property type="evidence" value="ECO:0007669"/>
    <property type="project" value="InterPro"/>
</dbReference>
<feature type="region of interest" description="Disordered" evidence="5">
    <location>
        <begin position="181"/>
        <end position="208"/>
    </location>
</feature>
<dbReference type="PANTHER" id="PTHR33337:SF30">
    <property type="entry name" value="DUF636 DOMAIN PROTEIN (AFU_ORTHOLOGUE AFUA_1G03180)"/>
    <property type="match status" value="1"/>
</dbReference>
<evidence type="ECO:0000313" key="8">
    <source>
        <dbReference type="Proteomes" id="UP000028524"/>
    </source>
</evidence>
<dbReference type="Proteomes" id="UP000028524">
    <property type="component" value="Unassembled WGS sequence"/>
</dbReference>
<evidence type="ECO:0000256" key="1">
    <source>
        <dbReference type="ARBA" id="ARBA00005495"/>
    </source>
</evidence>
<keyword evidence="3" id="KW-0862">Zinc</keyword>
<proteinExistence type="inferred from homology"/>
<dbReference type="STRING" id="1283841.A0A084QC44"/>
<sequence length="367" mass="40328">MTTPASSIRCHCGAVTQEVKFRQSAALTLCHCQSCRHISGVLCTSYFPVDGFLVSNNVRSYSCSAQLTKYFCAVCGCHVAQARKGDQGTEDWGVATGTITRLGESESGTFASHRHVEDTRDGGIARFVEFSSQDPGQNTSSTSDNSLRRELEHSQPANEEEDTLDASCLCGRVNFFITRPDAKSHEPSRPMPDLTHPEKTTPPAVKSNPSDLKWWIRGNGCKYLAGTCACQSCRLISGFDIQTWAFVPRWNIVFRVSGPDNVVYPLDFDALPTNILQTYASSPGARRDFCGTCGATVFWREVSQPDVVDVSVGLLRAREGARAEAWLEWWTDRVSYSEEVGTGREGLVINMASDLIKSLEKGLQASK</sequence>
<evidence type="ECO:0000256" key="3">
    <source>
        <dbReference type="ARBA" id="ARBA00022833"/>
    </source>
</evidence>
<feature type="compositionally biased region" description="Polar residues" evidence="5">
    <location>
        <begin position="130"/>
        <end position="145"/>
    </location>
</feature>
<dbReference type="Gene3D" id="3.90.1590.10">
    <property type="entry name" value="glutathione-dependent formaldehyde- activating enzyme (gfa)"/>
    <property type="match status" value="2"/>
</dbReference>
<keyword evidence="2" id="KW-0479">Metal-binding</keyword>
<accession>A0A084QC44</accession>
<dbReference type="EMBL" id="KL660852">
    <property type="protein sequence ID" value="KFA61529.1"/>
    <property type="molecule type" value="Genomic_DNA"/>
</dbReference>
<feature type="region of interest" description="Disordered" evidence="5">
    <location>
        <begin position="128"/>
        <end position="163"/>
    </location>
</feature>
<keyword evidence="4" id="KW-0456">Lyase</keyword>
<dbReference type="SUPFAM" id="SSF51316">
    <property type="entry name" value="Mss4-like"/>
    <property type="match status" value="2"/>
</dbReference>
<protein>
    <recommendedName>
        <fullName evidence="6">CENP-V/GFA domain-containing protein</fullName>
    </recommendedName>
</protein>
<dbReference type="OrthoDB" id="5422068at2759"/>
<feature type="domain" description="CENP-V/GFA" evidence="6">
    <location>
        <begin position="5"/>
        <end position="111"/>
    </location>
</feature>
<comment type="similarity">
    <text evidence="1">Belongs to the Gfa family.</text>
</comment>
<keyword evidence="8" id="KW-1185">Reference proteome</keyword>
<evidence type="ECO:0000256" key="4">
    <source>
        <dbReference type="ARBA" id="ARBA00023239"/>
    </source>
</evidence>
<feature type="domain" description="CENP-V/GFA" evidence="6">
    <location>
        <begin position="202"/>
        <end position="331"/>
    </location>
</feature>
<organism evidence="7 8">
    <name type="scientific">Stachybotrys chlorohalonatus (strain IBT 40285)</name>
    <dbReference type="NCBI Taxonomy" id="1283841"/>
    <lineage>
        <taxon>Eukaryota</taxon>
        <taxon>Fungi</taxon>
        <taxon>Dikarya</taxon>
        <taxon>Ascomycota</taxon>
        <taxon>Pezizomycotina</taxon>
        <taxon>Sordariomycetes</taxon>
        <taxon>Hypocreomycetidae</taxon>
        <taxon>Hypocreales</taxon>
        <taxon>Stachybotryaceae</taxon>
        <taxon>Stachybotrys</taxon>
    </lineage>
</organism>
<evidence type="ECO:0000256" key="2">
    <source>
        <dbReference type="ARBA" id="ARBA00022723"/>
    </source>
</evidence>
<evidence type="ECO:0000256" key="5">
    <source>
        <dbReference type="SAM" id="MobiDB-lite"/>
    </source>
</evidence>
<dbReference type="HOGENOM" id="CLU_038839_0_0_1"/>
<dbReference type="Pfam" id="PF04828">
    <property type="entry name" value="GFA"/>
    <property type="match status" value="2"/>
</dbReference>
<dbReference type="AlphaFoldDB" id="A0A084QC44"/>
<dbReference type="InParanoid" id="A0A084QC44"/>
<gene>
    <name evidence="7" type="ORF">S40285_09617</name>
</gene>
<dbReference type="InterPro" id="IPR011057">
    <property type="entry name" value="Mss4-like_sf"/>
</dbReference>
<evidence type="ECO:0000259" key="6">
    <source>
        <dbReference type="PROSITE" id="PS51891"/>
    </source>
</evidence>
<dbReference type="PANTHER" id="PTHR33337">
    <property type="entry name" value="GFA DOMAIN-CONTAINING PROTEIN"/>
    <property type="match status" value="1"/>
</dbReference>
<reference evidence="7 8" key="1">
    <citation type="journal article" date="2014" name="BMC Genomics">
        <title>Comparative genome sequencing reveals chemotype-specific gene clusters in the toxigenic black mold Stachybotrys.</title>
        <authorList>
            <person name="Semeiks J."/>
            <person name="Borek D."/>
            <person name="Otwinowski Z."/>
            <person name="Grishin N.V."/>
        </authorList>
    </citation>
    <scope>NUCLEOTIDE SEQUENCE [LARGE SCALE GENOMIC DNA]</scope>
    <source>
        <strain evidence="7 8">IBT 40285</strain>
    </source>
</reference>
<dbReference type="PROSITE" id="PS51891">
    <property type="entry name" value="CENP_V_GFA"/>
    <property type="match status" value="2"/>
</dbReference>